<evidence type="ECO:0000256" key="4">
    <source>
        <dbReference type="ARBA" id="ARBA00022917"/>
    </source>
</evidence>
<reference evidence="8 9" key="1">
    <citation type="submission" date="2022-01" db="EMBL/GenBank/DDBJ databases">
        <authorList>
            <person name="Xiong W."/>
            <person name="Schranz E."/>
        </authorList>
    </citation>
    <scope>NUCLEOTIDE SEQUENCE [LARGE SCALE GENOMIC DNA]</scope>
</reference>
<keyword evidence="1 6" id="KW-0436">Ligase</keyword>
<dbReference type="EMBL" id="CAKMRJ010000229">
    <property type="protein sequence ID" value="CAH1419255.1"/>
    <property type="molecule type" value="Genomic_DNA"/>
</dbReference>
<evidence type="ECO:0000256" key="5">
    <source>
        <dbReference type="ARBA" id="ARBA00023146"/>
    </source>
</evidence>
<feature type="domain" description="Methionyl/Leucyl tRNA synthetase" evidence="7">
    <location>
        <begin position="110"/>
        <end position="255"/>
    </location>
</feature>
<keyword evidence="2 6" id="KW-0547">Nucleotide-binding</keyword>
<accession>A0AAU9LZD5</accession>
<comment type="caution">
    <text evidence="8">The sequence shown here is derived from an EMBL/GenBank/DDBJ whole genome shotgun (WGS) entry which is preliminary data.</text>
</comment>
<name>A0AAU9LZD5_9ASTR</name>
<dbReference type="PANTHER" id="PTHR45765">
    <property type="entry name" value="METHIONINE--TRNA LIGASE"/>
    <property type="match status" value="1"/>
</dbReference>
<dbReference type="InterPro" id="IPR015413">
    <property type="entry name" value="Methionyl/Leucyl_tRNA_Synth"/>
</dbReference>
<dbReference type="SUPFAM" id="SSF52374">
    <property type="entry name" value="Nucleotidylyl transferase"/>
    <property type="match status" value="1"/>
</dbReference>
<evidence type="ECO:0000313" key="9">
    <source>
        <dbReference type="Proteomes" id="UP001157418"/>
    </source>
</evidence>
<evidence type="ECO:0000256" key="1">
    <source>
        <dbReference type="ARBA" id="ARBA00022598"/>
    </source>
</evidence>
<dbReference type="AlphaFoldDB" id="A0AAU9LZD5"/>
<comment type="similarity">
    <text evidence="6">Belongs to the class-I aminoacyl-tRNA synthetase family.</text>
</comment>
<evidence type="ECO:0000256" key="2">
    <source>
        <dbReference type="ARBA" id="ARBA00022741"/>
    </source>
</evidence>
<dbReference type="Proteomes" id="UP001157418">
    <property type="component" value="Unassembled WGS sequence"/>
</dbReference>
<dbReference type="Gene3D" id="3.40.50.620">
    <property type="entry name" value="HUPs"/>
    <property type="match status" value="1"/>
</dbReference>
<protein>
    <recommendedName>
        <fullName evidence="7">Methionyl/Leucyl tRNA synthetase domain-containing protein</fullName>
    </recommendedName>
</protein>
<dbReference type="InterPro" id="IPR014729">
    <property type="entry name" value="Rossmann-like_a/b/a_fold"/>
</dbReference>
<dbReference type="GO" id="GO:0005829">
    <property type="term" value="C:cytosol"/>
    <property type="evidence" value="ECO:0007669"/>
    <property type="project" value="TreeGrafter"/>
</dbReference>
<evidence type="ECO:0000313" key="8">
    <source>
        <dbReference type="EMBL" id="CAH1419255.1"/>
    </source>
</evidence>
<dbReference type="GO" id="GO:0017101">
    <property type="term" value="C:aminoacyl-tRNA synthetase multienzyme complex"/>
    <property type="evidence" value="ECO:0007669"/>
    <property type="project" value="TreeGrafter"/>
</dbReference>
<dbReference type="InterPro" id="IPR033911">
    <property type="entry name" value="MetRS_core"/>
</dbReference>
<gene>
    <name evidence="8" type="ORF">LVIROSA_LOCUS6798</name>
</gene>
<keyword evidence="5 6" id="KW-0030">Aminoacyl-tRNA synthetase</keyword>
<evidence type="ECO:0000256" key="6">
    <source>
        <dbReference type="RuleBase" id="RU363039"/>
    </source>
</evidence>
<keyword evidence="4 6" id="KW-0648">Protein biosynthesis</keyword>
<dbReference type="PRINTS" id="PR01041">
    <property type="entry name" value="TRNASYNTHMET"/>
</dbReference>
<dbReference type="Pfam" id="PF09334">
    <property type="entry name" value="tRNA-synt_1g"/>
    <property type="match status" value="1"/>
</dbReference>
<keyword evidence="9" id="KW-1185">Reference proteome</keyword>
<proteinExistence type="inferred from homology"/>
<sequence>MKAKISKENIIQILPFVCFSMAKKKELRRFEGNSFEGSIPPSFSNLTLLQELFDNTLSLGLTNDHPNMQIIHRKVPLILGQWVSEIKDDTKRLVYCALIRLLQDRDLCVRVFYVWFDAPIGYVSITKSYTPEWEKWWKNPENVELYQFIGKDNVPFHTVIFPYTLIGTEESWTMMKTISVTEYLNYETSKLSKSKGVGVFGNDAKEANIPVEVWRYDLLTNRPEVSDTLFTWADLKAKLNSELLNNLGNFINRVLSFIAKESCLGANKNLTGTARYASCNTHLGIEQSRRDDLESLGYVFLYFLRGSLPWKGLKGATKKQKYDKVCEKKVSTPIEVLCKNHHVEFASYFKYCRSLTFDQRPDYGFLKRLFRDLFTREGFDFDYVFEWTILKHQQSEKNKPQNHSTEQMQMTFVDRMASANIPSLAAMEQTRMLAHTLVQNTNPQFQNSKFLQFVSKMSRGELTIEDNQARPTGGDWANEYLNLIYRISVLFLIKSWD</sequence>
<dbReference type="GO" id="GO:0004825">
    <property type="term" value="F:methionine-tRNA ligase activity"/>
    <property type="evidence" value="ECO:0007669"/>
    <property type="project" value="InterPro"/>
</dbReference>
<dbReference type="PANTHER" id="PTHR45765:SF1">
    <property type="entry name" value="METHIONINE--TRNA LIGASE, CYTOPLASMIC"/>
    <property type="match status" value="1"/>
</dbReference>
<dbReference type="Gene3D" id="1.10.510.10">
    <property type="entry name" value="Transferase(Phosphotransferase) domain 1"/>
    <property type="match status" value="1"/>
</dbReference>
<dbReference type="InterPro" id="IPR011009">
    <property type="entry name" value="Kinase-like_dom_sf"/>
</dbReference>
<organism evidence="8 9">
    <name type="scientific">Lactuca virosa</name>
    <dbReference type="NCBI Taxonomy" id="75947"/>
    <lineage>
        <taxon>Eukaryota</taxon>
        <taxon>Viridiplantae</taxon>
        <taxon>Streptophyta</taxon>
        <taxon>Embryophyta</taxon>
        <taxon>Tracheophyta</taxon>
        <taxon>Spermatophyta</taxon>
        <taxon>Magnoliopsida</taxon>
        <taxon>eudicotyledons</taxon>
        <taxon>Gunneridae</taxon>
        <taxon>Pentapetalae</taxon>
        <taxon>asterids</taxon>
        <taxon>campanulids</taxon>
        <taxon>Asterales</taxon>
        <taxon>Asteraceae</taxon>
        <taxon>Cichorioideae</taxon>
        <taxon>Cichorieae</taxon>
        <taxon>Lactucinae</taxon>
        <taxon>Lactuca</taxon>
    </lineage>
</organism>
<keyword evidence="3 6" id="KW-0067">ATP-binding</keyword>
<dbReference type="SUPFAM" id="SSF56112">
    <property type="entry name" value="Protein kinase-like (PK-like)"/>
    <property type="match status" value="1"/>
</dbReference>
<evidence type="ECO:0000256" key="3">
    <source>
        <dbReference type="ARBA" id="ARBA00022840"/>
    </source>
</evidence>
<dbReference type="GO" id="GO:0005524">
    <property type="term" value="F:ATP binding"/>
    <property type="evidence" value="ECO:0007669"/>
    <property type="project" value="UniProtKB-KW"/>
</dbReference>
<evidence type="ECO:0000259" key="7">
    <source>
        <dbReference type="Pfam" id="PF09334"/>
    </source>
</evidence>
<dbReference type="InterPro" id="IPR023458">
    <property type="entry name" value="Met-tRNA_ligase_1"/>
</dbReference>
<dbReference type="GO" id="GO:0006431">
    <property type="term" value="P:methionyl-tRNA aminoacylation"/>
    <property type="evidence" value="ECO:0007669"/>
    <property type="project" value="InterPro"/>
</dbReference>